<evidence type="ECO:0000313" key="1">
    <source>
        <dbReference type="EMBL" id="KOY15744.1"/>
    </source>
</evidence>
<proteinExistence type="predicted"/>
<dbReference type="EMBL" id="LITU01000059">
    <property type="protein sequence ID" value="KOY15744.1"/>
    <property type="molecule type" value="Genomic_DNA"/>
</dbReference>
<dbReference type="AlphaFoldDB" id="A0A0N0C4G0"/>
<organism evidence="1 2">
    <name type="scientific">Paenibacillus xylanivorans</name>
    <dbReference type="NCBI Taxonomy" id="1705561"/>
    <lineage>
        <taxon>Bacteria</taxon>
        <taxon>Bacillati</taxon>
        <taxon>Bacillota</taxon>
        <taxon>Bacilli</taxon>
        <taxon>Bacillales</taxon>
        <taxon>Paenibacillaceae</taxon>
        <taxon>Paenibacillus</taxon>
    </lineage>
</organism>
<dbReference type="Proteomes" id="UP000037688">
    <property type="component" value="Unassembled WGS sequence"/>
</dbReference>
<evidence type="ECO:0008006" key="3">
    <source>
        <dbReference type="Google" id="ProtNLM"/>
    </source>
</evidence>
<gene>
    <name evidence="1" type="ORF">AMS66_13750</name>
</gene>
<sequence length="307" mass="35836">MNRGGEQVSGKNVQLHSLNEDERFIVVLEALLKRASLVNSPFVLKGSLLTRQYLENPNVRYVDDIDFLYTGRIETEDQANEIFTDWMIRVTEMDLNDGIVFRSFSENAFWRRIDYAMADDFPTVNTELAFYIDSEPRSENEYEDEDELHLDISFNLELNEKSIALSYQPMVGEAFVVPHTVPLSIQIAWKLHQTIVRPRFKDLYDLQHLLSNPSYDKQALQETLQTLVNECNIDPAITREDMKKVLVNDLHDVYSRLNYDYDLQYYAGSRSPEVYFMEFVSELRKTMNHAGINSYAYDHLPSCTTHK</sequence>
<reference evidence="1 2" key="1">
    <citation type="submission" date="2015-08" db="EMBL/GenBank/DDBJ databases">
        <title>Draft genome sequence of cellulolytic and xylanolytic Paenibacillus sp. A59, isolated from a decaying forest soil from Patagonia, Argentina.</title>
        <authorList>
            <person name="Ghio S."/>
            <person name="Caceres A.M."/>
            <person name="Talia P."/>
            <person name="Grasso D."/>
            <person name="Campos E."/>
        </authorList>
    </citation>
    <scope>NUCLEOTIDE SEQUENCE [LARGE SCALE GENOMIC DNA]</scope>
    <source>
        <strain evidence="1 2">A59</strain>
    </source>
</reference>
<accession>A0A0N0C4G0</accession>
<keyword evidence="2" id="KW-1185">Reference proteome</keyword>
<protein>
    <recommendedName>
        <fullName evidence="3">Nucleotidyl transferase AbiEii/AbiGii toxin family protein</fullName>
    </recommendedName>
</protein>
<comment type="caution">
    <text evidence="1">The sequence shown here is derived from an EMBL/GenBank/DDBJ whole genome shotgun (WGS) entry which is preliminary data.</text>
</comment>
<evidence type="ECO:0000313" key="2">
    <source>
        <dbReference type="Proteomes" id="UP000037688"/>
    </source>
</evidence>
<dbReference type="PATRIC" id="fig|1705561.3.peg.2665"/>
<dbReference type="Pfam" id="PF08843">
    <property type="entry name" value="AbiEii"/>
    <property type="match status" value="1"/>
</dbReference>
<name>A0A0N0C4G0_9BACL</name>
<dbReference type="InterPro" id="IPR014942">
    <property type="entry name" value="AbiEii"/>
</dbReference>
<dbReference type="OrthoDB" id="2535399at2"/>